<feature type="transmembrane region" description="Helical" evidence="8">
    <location>
        <begin position="118"/>
        <end position="140"/>
    </location>
</feature>
<keyword evidence="3" id="KW-0597">Phosphoprotein</keyword>
<accession>A0AA85JVM2</accession>
<reference evidence="10" key="2">
    <citation type="submission" date="2023-11" db="UniProtKB">
        <authorList>
            <consortium name="WormBaseParasite"/>
        </authorList>
    </citation>
    <scope>IDENTIFICATION</scope>
</reference>
<protein>
    <recommendedName>
        <fullName evidence="2">Tumor protein p53-inducible protein 11</fullName>
    </recommendedName>
    <alternativeName>
        <fullName evidence="7">p53-induced gene 11 protein</fullName>
    </alternativeName>
</protein>
<dbReference type="Proteomes" id="UP000050795">
    <property type="component" value="Unassembled WGS sequence"/>
</dbReference>
<evidence type="ECO:0000256" key="2">
    <source>
        <dbReference type="ARBA" id="ARBA00019449"/>
    </source>
</evidence>
<evidence type="ECO:0000256" key="1">
    <source>
        <dbReference type="ARBA" id="ARBA00004141"/>
    </source>
</evidence>
<proteinExistence type="predicted"/>
<evidence type="ECO:0000256" key="3">
    <source>
        <dbReference type="ARBA" id="ARBA00022553"/>
    </source>
</evidence>
<name>A0AA85JVM2_TRIRE</name>
<feature type="transmembrane region" description="Helical" evidence="8">
    <location>
        <begin position="58"/>
        <end position="79"/>
    </location>
</feature>
<evidence type="ECO:0000256" key="5">
    <source>
        <dbReference type="ARBA" id="ARBA00022989"/>
    </source>
</evidence>
<evidence type="ECO:0000256" key="7">
    <source>
        <dbReference type="ARBA" id="ARBA00032100"/>
    </source>
</evidence>
<dbReference type="GO" id="GO:0016020">
    <property type="term" value="C:membrane"/>
    <property type="evidence" value="ECO:0007669"/>
    <property type="project" value="UniProtKB-SubCell"/>
</dbReference>
<dbReference type="InterPro" id="IPR028266">
    <property type="entry name" value="TP53I11"/>
</dbReference>
<dbReference type="PANTHER" id="PTHR31584">
    <property type="entry name" value="TUMOR PROTEIN P53-INDUCIBLE PROTEIN 11"/>
    <property type="match status" value="1"/>
</dbReference>
<dbReference type="Pfam" id="PF14936">
    <property type="entry name" value="p53-inducible11"/>
    <property type="match status" value="1"/>
</dbReference>
<dbReference type="WBParaSite" id="TREG1_44440.1">
    <property type="protein sequence ID" value="TREG1_44440.1"/>
    <property type="gene ID" value="TREG1_44440"/>
</dbReference>
<evidence type="ECO:0000256" key="4">
    <source>
        <dbReference type="ARBA" id="ARBA00022692"/>
    </source>
</evidence>
<dbReference type="PANTHER" id="PTHR31584:SF1">
    <property type="entry name" value="TUMOR PROTEIN P53-INDUCIBLE PROTEIN 11"/>
    <property type="match status" value="1"/>
</dbReference>
<evidence type="ECO:0000313" key="9">
    <source>
        <dbReference type="Proteomes" id="UP000050795"/>
    </source>
</evidence>
<keyword evidence="9" id="KW-1185">Reference proteome</keyword>
<keyword evidence="5 8" id="KW-1133">Transmembrane helix</keyword>
<evidence type="ECO:0000256" key="8">
    <source>
        <dbReference type="SAM" id="Phobius"/>
    </source>
</evidence>
<evidence type="ECO:0000256" key="6">
    <source>
        <dbReference type="ARBA" id="ARBA00023136"/>
    </source>
</evidence>
<keyword evidence="4 8" id="KW-0812">Transmembrane</keyword>
<dbReference type="AlphaFoldDB" id="A0AA85JVM2"/>
<sequence length="164" mass="18650">MKAFIERKESSSDLLSRYKTRKILGVGESSGNVNASKVTQILGESNESKLEVQHISYIYYWNYFMALLLMSYGLMMAGFPVSYDNRFLQTLFPISNIDENLNSPESCSIRNSYNTQLIFKHFGGLHITLASTMLYVLLMVKTNGIRISQFISSVYTLTILLNSI</sequence>
<reference evidence="9" key="1">
    <citation type="submission" date="2022-06" db="EMBL/GenBank/DDBJ databases">
        <authorList>
            <person name="Berger JAMES D."/>
            <person name="Berger JAMES D."/>
        </authorList>
    </citation>
    <scope>NUCLEOTIDE SEQUENCE [LARGE SCALE GENOMIC DNA]</scope>
</reference>
<organism evidence="9 10">
    <name type="scientific">Trichobilharzia regenti</name>
    <name type="common">Nasal bird schistosome</name>
    <dbReference type="NCBI Taxonomy" id="157069"/>
    <lineage>
        <taxon>Eukaryota</taxon>
        <taxon>Metazoa</taxon>
        <taxon>Spiralia</taxon>
        <taxon>Lophotrochozoa</taxon>
        <taxon>Platyhelminthes</taxon>
        <taxon>Trematoda</taxon>
        <taxon>Digenea</taxon>
        <taxon>Strigeidida</taxon>
        <taxon>Schistosomatoidea</taxon>
        <taxon>Schistosomatidae</taxon>
        <taxon>Trichobilharzia</taxon>
    </lineage>
</organism>
<comment type="subcellular location">
    <subcellularLocation>
        <location evidence="1">Membrane</location>
        <topology evidence="1">Multi-pass membrane protein</topology>
    </subcellularLocation>
</comment>
<keyword evidence="6 8" id="KW-0472">Membrane</keyword>
<evidence type="ECO:0000313" key="10">
    <source>
        <dbReference type="WBParaSite" id="TREG1_44440.1"/>
    </source>
</evidence>